<gene>
    <name evidence="1" type="ORF">METZ01_LOCUS104892</name>
</gene>
<dbReference type="EMBL" id="UINC01011849">
    <property type="protein sequence ID" value="SVA52038.1"/>
    <property type="molecule type" value="Genomic_DNA"/>
</dbReference>
<accession>A0A381WIS6</accession>
<organism evidence="1">
    <name type="scientific">marine metagenome</name>
    <dbReference type="NCBI Taxonomy" id="408172"/>
    <lineage>
        <taxon>unclassified sequences</taxon>
        <taxon>metagenomes</taxon>
        <taxon>ecological metagenomes</taxon>
    </lineage>
</organism>
<evidence type="ECO:0000313" key="1">
    <source>
        <dbReference type="EMBL" id="SVA52038.1"/>
    </source>
</evidence>
<reference evidence="1" key="1">
    <citation type="submission" date="2018-05" db="EMBL/GenBank/DDBJ databases">
        <authorList>
            <person name="Lanie J.A."/>
            <person name="Ng W.-L."/>
            <person name="Kazmierczak K.M."/>
            <person name="Andrzejewski T.M."/>
            <person name="Davidsen T.M."/>
            <person name="Wayne K.J."/>
            <person name="Tettelin H."/>
            <person name="Glass J.I."/>
            <person name="Rusch D."/>
            <person name="Podicherti R."/>
            <person name="Tsui H.-C.T."/>
            <person name="Winkler M.E."/>
        </authorList>
    </citation>
    <scope>NUCLEOTIDE SEQUENCE</scope>
</reference>
<protein>
    <submittedName>
        <fullName evidence="1">Uncharacterized protein</fullName>
    </submittedName>
</protein>
<sequence>MFGFWDLKLPRPITVLDPEPGPLTLPPFEVG</sequence>
<proteinExistence type="predicted"/>
<dbReference type="AlphaFoldDB" id="A0A381WIS6"/>
<name>A0A381WIS6_9ZZZZ</name>